<evidence type="ECO:0000256" key="9">
    <source>
        <dbReference type="ARBA" id="ARBA00023132"/>
    </source>
</evidence>
<dbReference type="PANTHER" id="PTHR11024:SF2">
    <property type="entry name" value="PROTEIN SEC13 HOMOLOG"/>
    <property type="match status" value="1"/>
</dbReference>
<dbReference type="Proteomes" id="UP000001357">
    <property type="component" value="Unassembled WGS sequence"/>
</dbReference>
<comment type="subcellular location">
    <subcellularLocation>
        <location evidence="1">Nucleus</location>
        <location evidence="1">Nuclear pore complex</location>
    </subcellularLocation>
</comment>
<evidence type="ECO:0000256" key="1">
    <source>
        <dbReference type="ARBA" id="ARBA00004567"/>
    </source>
</evidence>
<comment type="similarity">
    <text evidence="2">Belongs to the WD repeat SEC13 family.</text>
</comment>
<dbReference type="RefSeq" id="XP_001742270.1">
    <property type="nucleotide sequence ID" value="XM_001742218.1"/>
</dbReference>
<keyword evidence="6" id="KW-0509">mRNA transport</keyword>
<keyword evidence="13" id="KW-1185">Reference proteome</keyword>
<dbReference type="InterPro" id="IPR037363">
    <property type="entry name" value="Sec13/Seh1_fam"/>
</dbReference>
<gene>
    <name evidence="12" type="ORF">MONBRDRAFT_19193</name>
</gene>
<sequence>MAAPLSSIETAHEDMIHDAQMDFYGKRLATCSSDHTVRIFLVEDNDHKLIQTLRVHEGPVWQVAWAHPKFGNYLATCGYDRRVVIWKEGTTGWENTFEYREHDSSVNTIAWAPYEYGQMTLACGSSDGDISILHYQESDGSWQANRIQQAHATGVTCLSWAPAIGPGSALQPVEETTPTLKLVSGGCDNSLKIWTHTESGWSAGVALTPATHKERIRDVAWAPSLGLSCNIIASCSQDGKVVLWTQQTPNSAWEPKVLEEYDVPVWRVSWSMTGNVLAVSSADNKVVLYKSRLDGTWHKVSTINEPSA</sequence>
<keyword evidence="8" id="KW-0811">Translocation</keyword>
<dbReference type="GO" id="GO:0032008">
    <property type="term" value="P:positive regulation of TOR signaling"/>
    <property type="evidence" value="ECO:0000318"/>
    <property type="project" value="GO_Central"/>
</dbReference>
<accession>A9UPZ8</accession>
<evidence type="ECO:0000313" key="13">
    <source>
        <dbReference type="Proteomes" id="UP000001357"/>
    </source>
</evidence>
<evidence type="ECO:0000256" key="7">
    <source>
        <dbReference type="ARBA" id="ARBA00022927"/>
    </source>
</evidence>
<dbReference type="Gene3D" id="2.130.10.10">
    <property type="entry name" value="YVTN repeat-like/Quinoprotein amine dehydrogenase"/>
    <property type="match status" value="1"/>
</dbReference>
<dbReference type="FunCoup" id="A9UPZ8">
    <property type="interactions" value="1581"/>
</dbReference>
<dbReference type="GO" id="GO:0051028">
    <property type="term" value="P:mRNA transport"/>
    <property type="evidence" value="ECO:0007669"/>
    <property type="project" value="UniProtKB-KW"/>
</dbReference>
<evidence type="ECO:0000256" key="5">
    <source>
        <dbReference type="ARBA" id="ARBA00022737"/>
    </source>
</evidence>
<keyword evidence="9" id="KW-0906">Nuclear pore complex</keyword>
<evidence type="ECO:0000256" key="8">
    <source>
        <dbReference type="ARBA" id="ARBA00023010"/>
    </source>
</evidence>
<dbReference type="GO" id="GO:0005198">
    <property type="term" value="F:structural molecule activity"/>
    <property type="evidence" value="ECO:0000318"/>
    <property type="project" value="GO_Central"/>
</dbReference>
<dbReference type="PROSITE" id="PS50082">
    <property type="entry name" value="WD_REPEATS_2"/>
    <property type="match status" value="1"/>
</dbReference>
<dbReference type="PANTHER" id="PTHR11024">
    <property type="entry name" value="NUCLEAR PORE COMPLEX PROTEIN SEC13 / SEH1 FAMILY MEMBER"/>
    <property type="match status" value="1"/>
</dbReference>
<dbReference type="OMA" id="IWKEEGD"/>
<dbReference type="STRING" id="81824.A9UPZ8"/>
<dbReference type="FunFam" id="2.130.10.10:FF:000017">
    <property type="entry name" value="SEC13 homolog (S. cerevisiae)"/>
    <property type="match status" value="1"/>
</dbReference>
<keyword evidence="4 11" id="KW-0853">WD repeat</keyword>
<dbReference type="eggNOG" id="KOG1332">
    <property type="taxonomic scope" value="Eukaryota"/>
</dbReference>
<protein>
    <submittedName>
        <fullName evidence="12">Uncharacterized protein</fullName>
    </submittedName>
</protein>
<dbReference type="EMBL" id="CH991543">
    <property type="protein sequence ID" value="EDQ92508.1"/>
    <property type="molecule type" value="Genomic_DNA"/>
</dbReference>
<dbReference type="InterPro" id="IPR036322">
    <property type="entry name" value="WD40_repeat_dom_sf"/>
</dbReference>
<dbReference type="GO" id="GO:0031080">
    <property type="term" value="C:nuclear pore outer ring"/>
    <property type="evidence" value="ECO:0000318"/>
    <property type="project" value="GO_Central"/>
</dbReference>
<dbReference type="GO" id="GO:0030127">
    <property type="term" value="C:COPII vesicle coat"/>
    <property type="evidence" value="ECO:0000318"/>
    <property type="project" value="GO_Central"/>
</dbReference>
<dbReference type="Pfam" id="PF00400">
    <property type="entry name" value="WD40"/>
    <property type="match status" value="6"/>
</dbReference>
<proteinExistence type="inferred from homology"/>
<dbReference type="KEGG" id="mbr:MONBRDRAFT_19193"/>
<dbReference type="GO" id="GO:0006606">
    <property type="term" value="P:protein import into nucleus"/>
    <property type="evidence" value="ECO:0000318"/>
    <property type="project" value="GO_Central"/>
</dbReference>
<keyword evidence="10" id="KW-0539">Nucleus</keyword>
<dbReference type="SMART" id="SM00320">
    <property type="entry name" value="WD40"/>
    <property type="match status" value="6"/>
</dbReference>
<dbReference type="GeneID" id="5887868"/>
<keyword evidence="5" id="KW-0677">Repeat</keyword>
<keyword evidence="3" id="KW-0813">Transport</keyword>
<evidence type="ECO:0000256" key="4">
    <source>
        <dbReference type="ARBA" id="ARBA00022574"/>
    </source>
</evidence>
<dbReference type="SUPFAM" id="SSF50978">
    <property type="entry name" value="WD40 repeat-like"/>
    <property type="match status" value="1"/>
</dbReference>
<evidence type="ECO:0000256" key="10">
    <source>
        <dbReference type="ARBA" id="ARBA00023242"/>
    </source>
</evidence>
<evidence type="ECO:0000256" key="2">
    <source>
        <dbReference type="ARBA" id="ARBA00010102"/>
    </source>
</evidence>
<dbReference type="GO" id="GO:0090114">
    <property type="term" value="P:COPII-coated vesicle budding"/>
    <property type="evidence" value="ECO:0000318"/>
    <property type="project" value="GO_Central"/>
</dbReference>
<evidence type="ECO:0000313" key="12">
    <source>
        <dbReference type="EMBL" id="EDQ92508.1"/>
    </source>
</evidence>
<reference evidence="12 13" key="1">
    <citation type="journal article" date="2008" name="Nature">
        <title>The genome of the choanoflagellate Monosiga brevicollis and the origin of metazoans.</title>
        <authorList>
            <consortium name="JGI Sequencing"/>
            <person name="King N."/>
            <person name="Westbrook M.J."/>
            <person name="Young S.L."/>
            <person name="Kuo A."/>
            <person name="Abedin M."/>
            <person name="Chapman J."/>
            <person name="Fairclough S."/>
            <person name="Hellsten U."/>
            <person name="Isogai Y."/>
            <person name="Letunic I."/>
            <person name="Marr M."/>
            <person name="Pincus D."/>
            <person name="Putnam N."/>
            <person name="Rokas A."/>
            <person name="Wright K.J."/>
            <person name="Zuzow R."/>
            <person name="Dirks W."/>
            <person name="Good M."/>
            <person name="Goodstein D."/>
            <person name="Lemons D."/>
            <person name="Li W."/>
            <person name="Lyons J.B."/>
            <person name="Morris A."/>
            <person name="Nichols S."/>
            <person name="Richter D.J."/>
            <person name="Salamov A."/>
            <person name="Bork P."/>
            <person name="Lim W.A."/>
            <person name="Manning G."/>
            <person name="Miller W.T."/>
            <person name="McGinnis W."/>
            <person name="Shapiro H."/>
            <person name="Tjian R."/>
            <person name="Grigoriev I.V."/>
            <person name="Rokhsar D."/>
        </authorList>
    </citation>
    <scope>NUCLEOTIDE SEQUENCE [LARGE SCALE GENOMIC DNA]</scope>
    <source>
        <strain evidence="13">MX1 / ATCC 50154</strain>
    </source>
</reference>
<keyword evidence="7" id="KW-0653">Protein transport</keyword>
<name>A9UPZ8_MONBE</name>
<evidence type="ECO:0000256" key="3">
    <source>
        <dbReference type="ARBA" id="ARBA00022448"/>
    </source>
</evidence>
<dbReference type="InterPro" id="IPR015943">
    <property type="entry name" value="WD40/YVTN_repeat-like_dom_sf"/>
</dbReference>
<dbReference type="GO" id="GO:0032527">
    <property type="term" value="P:protein exit from endoplasmic reticulum"/>
    <property type="evidence" value="ECO:0000318"/>
    <property type="project" value="GO_Central"/>
</dbReference>
<dbReference type="InParanoid" id="A9UPZ8"/>
<dbReference type="AlphaFoldDB" id="A9UPZ8"/>
<organism evidence="12 13">
    <name type="scientific">Monosiga brevicollis</name>
    <name type="common">Choanoflagellate</name>
    <dbReference type="NCBI Taxonomy" id="81824"/>
    <lineage>
        <taxon>Eukaryota</taxon>
        <taxon>Choanoflagellata</taxon>
        <taxon>Craspedida</taxon>
        <taxon>Salpingoecidae</taxon>
        <taxon>Monosiga</taxon>
    </lineage>
</organism>
<dbReference type="InterPro" id="IPR001680">
    <property type="entry name" value="WD40_rpt"/>
</dbReference>
<evidence type="ECO:0000256" key="6">
    <source>
        <dbReference type="ARBA" id="ARBA00022816"/>
    </source>
</evidence>
<feature type="repeat" description="WD" evidence="11">
    <location>
        <begin position="53"/>
        <end position="87"/>
    </location>
</feature>
<evidence type="ECO:0000256" key="11">
    <source>
        <dbReference type="PROSITE-ProRule" id="PRU00221"/>
    </source>
</evidence>